<sequence>MSRVRFVGRTEGATVPRYHLYGEAASGVGDWFVNVEPLADRCRANGWRIEPHSHPHFGQIVFVRGGAGLMTAETDRRPFASPSVLIVPVNTVHGFDYGMDSDGWVLTVAEPYLRNLLDRMPELRAVWSEPRILSLAVDDEETSDIRSALLRLDRELDGQAAGNVIAAEACLLTVLVAILRRGETATALRQNSSGNAALVREFRELLERRYREGWTVAQFAAELKVPVAQLRSACLQVEGQPPSNLLHDRLRVEAQRILVYSDMTVAQAAYWLGFQDPAYFTRFFTRICNESPSKYRERKRLSPGDASRSAPGES</sequence>
<dbReference type="Proteomes" id="UP000445000">
    <property type="component" value="Unassembled WGS sequence"/>
</dbReference>
<dbReference type="PANTHER" id="PTHR46796">
    <property type="entry name" value="HTH-TYPE TRANSCRIPTIONAL ACTIVATOR RHAS-RELATED"/>
    <property type="match status" value="1"/>
</dbReference>
<dbReference type="GO" id="GO:0043565">
    <property type="term" value="F:sequence-specific DNA binding"/>
    <property type="evidence" value="ECO:0007669"/>
    <property type="project" value="InterPro"/>
</dbReference>
<dbReference type="RefSeq" id="WP_161811734.1">
    <property type="nucleotide sequence ID" value="NZ_BLJN01000002.1"/>
</dbReference>
<evidence type="ECO:0000313" key="6">
    <source>
        <dbReference type="EMBL" id="GFE79986.1"/>
    </source>
</evidence>
<dbReference type="SUPFAM" id="SSF46689">
    <property type="entry name" value="Homeodomain-like"/>
    <property type="match status" value="1"/>
</dbReference>
<dbReference type="Pfam" id="PF12833">
    <property type="entry name" value="HTH_18"/>
    <property type="match status" value="1"/>
</dbReference>
<dbReference type="InterPro" id="IPR037923">
    <property type="entry name" value="HTH-like"/>
</dbReference>
<dbReference type="SUPFAM" id="SSF51215">
    <property type="entry name" value="Regulatory protein AraC"/>
    <property type="match status" value="1"/>
</dbReference>
<dbReference type="CDD" id="cd06999">
    <property type="entry name" value="cupin_HpaA-like_N"/>
    <property type="match status" value="1"/>
</dbReference>
<dbReference type="PROSITE" id="PS01124">
    <property type="entry name" value="HTH_ARAC_FAMILY_2"/>
    <property type="match status" value="1"/>
</dbReference>
<evidence type="ECO:0000313" key="7">
    <source>
        <dbReference type="Proteomes" id="UP000445000"/>
    </source>
</evidence>
<keyword evidence="2" id="KW-0238">DNA-binding</keyword>
<dbReference type="Gene3D" id="1.10.10.60">
    <property type="entry name" value="Homeodomain-like"/>
    <property type="match status" value="1"/>
</dbReference>
<keyword evidence="7" id="KW-1185">Reference proteome</keyword>
<evidence type="ECO:0000256" key="1">
    <source>
        <dbReference type="ARBA" id="ARBA00023015"/>
    </source>
</evidence>
<evidence type="ECO:0000256" key="2">
    <source>
        <dbReference type="ARBA" id="ARBA00023125"/>
    </source>
</evidence>
<dbReference type="InterPro" id="IPR014710">
    <property type="entry name" value="RmlC-like_jellyroll"/>
</dbReference>
<comment type="caution">
    <text evidence="6">The sequence shown here is derived from an EMBL/GenBank/DDBJ whole genome shotgun (WGS) entry which is preliminary data.</text>
</comment>
<reference evidence="7" key="1">
    <citation type="submission" date="2020-01" db="EMBL/GenBank/DDBJ databases">
        <title>'Steroidobacter agaridevorans' sp. nov., agar-degrading bacteria isolated from rhizosphere soils.</title>
        <authorList>
            <person name="Ikenaga M."/>
            <person name="Kataoka M."/>
            <person name="Murouchi A."/>
            <person name="Katsuragi S."/>
            <person name="Sakai M."/>
        </authorList>
    </citation>
    <scope>NUCLEOTIDE SEQUENCE [LARGE SCALE GENOMIC DNA]</scope>
    <source>
        <strain evidence="7">YU21-B</strain>
    </source>
</reference>
<keyword evidence="1" id="KW-0805">Transcription regulation</keyword>
<dbReference type="AlphaFoldDB" id="A0A829YBD0"/>
<dbReference type="InterPro" id="IPR018060">
    <property type="entry name" value="HTH_AraC"/>
</dbReference>
<feature type="region of interest" description="Disordered" evidence="4">
    <location>
        <begin position="293"/>
        <end position="314"/>
    </location>
</feature>
<dbReference type="InterPro" id="IPR009057">
    <property type="entry name" value="Homeodomain-like_sf"/>
</dbReference>
<organism evidence="6 7">
    <name type="scientific">Steroidobacter agaridevorans</name>
    <dbReference type="NCBI Taxonomy" id="2695856"/>
    <lineage>
        <taxon>Bacteria</taxon>
        <taxon>Pseudomonadati</taxon>
        <taxon>Pseudomonadota</taxon>
        <taxon>Gammaproteobacteria</taxon>
        <taxon>Steroidobacterales</taxon>
        <taxon>Steroidobacteraceae</taxon>
        <taxon>Steroidobacter</taxon>
    </lineage>
</organism>
<feature type="domain" description="HTH araC/xylS-type" evidence="5">
    <location>
        <begin position="200"/>
        <end position="298"/>
    </location>
</feature>
<proteinExistence type="predicted"/>
<accession>A0A829YBD0</accession>
<dbReference type="InterPro" id="IPR047264">
    <property type="entry name" value="Cupin_HpaA-like_N"/>
</dbReference>
<protein>
    <submittedName>
        <fullName evidence="6">AraC family transcriptional regulator</fullName>
    </submittedName>
</protein>
<evidence type="ECO:0000259" key="5">
    <source>
        <dbReference type="PROSITE" id="PS01124"/>
    </source>
</evidence>
<dbReference type="Gene3D" id="2.60.120.10">
    <property type="entry name" value="Jelly Rolls"/>
    <property type="match status" value="1"/>
</dbReference>
<evidence type="ECO:0000256" key="3">
    <source>
        <dbReference type="ARBA" id="ARBA00023163"/>
    </source>
</evidence>
<dbReference type="GO" id="GO:0003700">
    <property type="term" value="F:DNA-binding transcription factor activity"/>
    <property type="evidence" value="ECO:0007669"/>
    <property type="project" value="InterPro"/>
</dbReference>
<keyword evidence="3" id="KW-0804">Transcription</keyword>
<evidence type="ECO:0000256" key="4">
    <source>
        <dbReference type="SAM" id="MobiDB-lite"/>
    </source>
</evidence>
<gene>
    <name evidence="6" type="ORF">GCM10011487_19860</name>
</gene>
<dbReference type="EMBL" id="BLJN01000002">
    <property type="protein sequence ID" value="GFE79986.1"/>
    <property type="molecule type" value="Genomic_DNA"/>
</dbReference>
<dbReference type="SMART" id="SM00342">
    <property type="entry name" value="HTH_ARAC"/>
    <property type="match status" value="1"/>
</dbReference>
<dbReference type="InterPro" id="IPR050204">
    <property type="entry name" value="AraC_XylS_family_regulators"/>
</dbReference>
<name>A0A829YBD0_9GAMM</name>